<reference evidence="1 2" key="1">
    <citation type="journal article" date="2024" name="J Genomics">
        <title>Draft genome sequencing and assembly of Favolaschia claudopus CIRM-BRFM 2984 isolated from oak limbs.</title>
        <authorList>
            <person name="Navarro D."/>
            <person name="Drula E."/>
            <person name="Chaduli D."/>
            <person name="Cazenave R."/>
            <person name="Ahrendt S."/>
            <person name="Wang J."/>
            <person name="Lipzen A."/>
            <person name="Daum C."/>
            <person name="Barry K."/>
            <person name="Grigoriev I.V."/>
            <person name="Favel A."/>
            <person name="Rosso M.N."/>
            <person name="Martin F."/>
        </authorList>
    </citation>
    <scope>NUCLEOTIDE SEQUENCE [LARGE SCALE GENOMIC DNA]</scope>
    <source>
        <strain evidence="1 2">CIRM-BRFM 2984</strain>
    </source>
</reference>
<keyword evidence="2" id="KW-1185">Reference proteome</keyword>
<proteinExistence type="predicted"/>
<evidence type="ECO:0000313" key="1">
    <source>
        <dbReference type="EMBL" id="KAK7022378.1"/>
    </source>
</evidence>
<accession>A0AAW0B8A0</accession>
<dbReference type="EMBL" id="JAWWNJ010000037">
    <property type="protein sequence ID" value="KAK7022378.1"/>
    <property type="molecule type" value="Genomic_DNA"/>
</dbReference>
<sequence>MPNLAYLGFSTQLHLSFLRATLEWYQQLRVLVVAFTVTDKVSAVGFRACDGGGGSGCLEKEDEAAEVGRERLVVAMYKDSYPDWEREARGGEDVWARAEKFVKRKRGGEIDGGLLYACTEALIVKILFLPL</sequence>
<comment type="caution">
    <text evidence="1">The sequence shown here is derived from an EMBL/GenBank/DDBJ whole genome shotgun (WGS) entry which is preliminary data.</text>
</comment>
<evidence type="ECO:0000313" key="2">
    <source>
        <dbReference type="Proteomes" id="UP001362999"/>
    </source>
</evidence>
<dbReference type="Proteomes" id="UP001362999">
    <property type="component" value="Unassembled WGS sequence"/>
</dbReference>
<organism evidence="1 2">
    <name type="scientific">Favolaschia claudopus</name>
    <dbReference type="NCBI Taxonomy" id="2862362"/>
    <lineage>
        <taxon>Eukaryota</taxon>
        <taxon>Fungi</taxon>
        <taxon>Dikarya</taxon>
        <taxon>Basidiomycota</taxon>
        <taxon>Agaricomycotina</taxon>
        <taxon>Agaricomycetes</taxon>
        <taxon>Agaricomycetidae</taxon>
        <taxon>Agaricales</taxon>
        <taxon>Marasmiineae</taxon>
        <taxon>Mycenaceae</taxon>
        <taxon>Favolaschia</taxon>
    </lineage>
</organism>
<protein>
    <submittedName>
        <fullName evidence="1">Uncharacterized protein</fullName>
    </submittedName>
</protein>
<gene>
    <name evidence="1" type="ORF">R3P38DRAFT_1117827</name>
</gene>
<dbReference type="AlphaFoldDB" id="A0AAW0B8A0"/>
<name>A0AAW0B8A0_9AGAR</name>